<dbReference type="PROSITE" id="PS00069">
    <property type="entry name" value="G6P_DEHYDROGENASE"/>
    <property type="match status" value="1"/>
</dbReference>
<feature type="domain" description="Glucose-6-phosphate dehydrogenase C-terminal" evidence="9">
    <location>
        <begin position="190"/>
        <end position="489"/>
    </location>
</feature>
<reference evidence="10 11" key="1">
    <citation type="journal article" date="2011" name="J. Bacteriol.">
        <title>Genome sequence of Salinisphaera shabanensis, a gammaproteobacterium from the harsh, variable environment of the brine-seawater interface of the Shaban Deep in the Red Sea.</title>
        <authorList>
            <person name="Antunes A."/>
            <person name="Alam I."/>
            <person name="Bajic V.B."/>
            <person name="Stingl U."/>
        </authorList>
    </citation>
    <scope>NUCLEOTIDE SEQUENCE [LARGE SCALE GENOMIC DNA]</scope>
    <source>
        <strain evidence="10 11">E1L3A</strain>
    </source>
</reference>
<dbReference type="SUPFAM" id="SSF51735">
    <property type="entry name" value="NAD(P)-binding Rossmann-fold domains"/>
    <property type="match status" value="1"/>
</dbReference>
<dbReference type="PANTHER" id="PTHR23429">
    <property type="entry name" value="GLUCOSE-6-PHOSPHATE 1-DEHYDROGENASE G6PD"/>
    <property type="match status" value="1"/>
</dbReference>
<dbReference type="Gene3D" id="3.30.360.10">
    <property type="entry name" value="Dihydrodipicolinate Reductase, domain 2"/>
    <property type="match status" value="1"/>
</dbReference>
<feature type="binding site" evidence="7">
    <location>
        <position position="50"/>
    </location>
    <ligand>
        <name>NADP(+)</name>
        <dbReference type="ChEBI" id="CHEBI:58349"/>
    </ligand>
</feature>
<evidence type="ECO:0000256" key="6">
    <source>
        <dbReference type="ARBA" id="ARBA00023277"/>
    </source>
</evidence>
<dbReference type="HAMAP" id="MF_00966">
    <property type="entry name" value="G6PD"/>
    <property type="match status" value="1"/>
</dbReference>
<evidence type="ECO:0000256" key="3">
    <source>
        <dbReference type="ARBA" id="ARBA00022526"/>
    </source>
</evidence>
<evidence type="ECO:0000256" key="2">
    <source>
        <dbReference type="ARBA" id="ARBA00009975"/>
    </source>
</evidence>
<evidence type="ECO:0000313" key="11">
    <source>
        <dbReference type="Proteomes" id="UP000006242"/>
    </source>
</evidence>
<dbReference type="PANTHER" id="PTHR23429:SF0">
    <property type="entry name" value="GLUCOSE-6-PHOSPHATE 1-DEHYDROGENASE"/>
    <property type="match status" value="1"/>
</dbReference>
<dbReference type="GO" id="GO:0004345">
    <property type="term" value="F:glucose-6-phosphate dehydrogenase activity"/>
    <property type="evidence" value="ECO:0007669"/>
    <property type="project" value="UniProtKB-UniRule"/>
</dbReference>
<feature type="active site" description="Proton acceptor" evidence="7">
    <location>
        <position position="241"/>
    </location>
</feature>
<comment type="pathway">
    <text evidence="1 7">Carbohydrate degradation; pentose phosphate pathway; D-ribulose 5-phosphate from D-glucose 6-phosphate (oxidative stage): step 1/3.</text>
</comment>
<dbReference type="OrthoDB" id="9802739at2"/>
<name>U2FVQ2_9GAMM</name>
<dbReference type="Proteomes" id="UP000006242">
    <property type="component" value="Unassembled WGS sequence"/>
</dbReference>
<dbReference type="Pfam" id="PF00479">
    <property type="entry name" value="G6PD_N"/>
    <property type="match status" value="1"/>
</dbReference>
<dbReference type="GO" id="GO:0009051">
    <property type="term" value="P:pentose-phosphate shunt, oxidative branch"/>
    <property type="evidence" value="ECO:0007669"/>
    <property type="project" value="TreeGrafter"/>
</dbReference>
<dbReference type="InterPro" id="IPR022675">
    <property type="entry name" value="G6P_DH_C"/>
</dbReference>
<evidence type="ECO:0000259" key="9">
    <source>
        <dbReference type="Pfam" id="PF02781"/>
    </source>
</evidence>
<gene>
    <name evidence="7 10" type="primary">zwf</name>
    <name evidence="10" type="ORF">SSPSH_002659</name>
</gene>
<comment type="function">
    <text evidence="7">Catalyzes the oxidation of glucose 6-phosphate to 6-phosphogluconolactone.</text>
</comment>
<evidence type="ECO:0000256" key="7">
    <source>
        <dbReference type="HAMAP-Rule" id="MF_00966"/>
    </source>
</evidence>
<dbReference type="InterPro" id="IPR022674">
    <property type="entry name" value="G6P_DH_NAD-bd"/>
</dbReference>
<dbReference type="EC" id="1.1.1.49" evidence="7"/>
<dbReference type="NCBIfam" id="TIGR00871">
    <property type="entry name" value="zwf"/>
    <property type="match status" value="1"/>
</dbReference>
<proteinExistence type="inferred from homology"/>
<dbReference type="GO" id="GO:0006006">
    <property type="term" value="P:glucose metabolic process"/>
    <property type="evidence" value="ECO:0007669"/>
    <property type="project" value="UniProtKB-KW"/>
</dbReference>
<evidence type="ECO:0000313" key="10">
    <source>
        <dbReference type="EMBL" id="ERJ18378.1"/>
    </source>
</evidence>
<dbReference type="PRINTS" id="PR00079">
    <property type="entry name" value="G6PDHDRGNASE"/>
</dbReference>
<evidence type="ECO:0000256" key="5">
    <source>
        <dbReference type="ARBA" id="ARBA00023002"/>
    </source>
</evidence>
<dbReference type="GO" id="GO:0005829">
    <property type="term" value="C:cytosol"/>
    <property type="evidence" value="ECO:0007669"/>
    <property type="project" value="TreeGrafter"/>
</dbReference>
<protein>
    <recommendedName>
        <fullName evidence="7">Glucose-6-phosphate 1-dehydrogenase</fullName>
        <shortName evidence="7">G6PD</shortName>
        <ecNumber evidence="7">1.1.1.49</ecNumber>
    </recommendedName>
</protein>
<dbReference type="AlphaFoldDB" id="U2FVQ2"/>
<keyword evidence="4 7" id="KW-0521">NADP</keyword>
<organism evidence="10 11">
    <name type="scientific">Salinisphaera shabanensis E1L3A</name>
    <dbReference type="NCBI Taxonomy" id="1033802"/>
    <lineage>
        <taxon>Bacteria</taxon>
        <taxon>Pseudomonadati</taxon>
        <taxon>Pseudomonadota</taxon>
        <taxon>Gammaproteobacteria</taxon>
        <taxon>Salinisphaerales</taxon>
        <taxon>Salinisphaeraceae</taxon>
        <taxon>Salinisphaera</taxon>
    </lineage>
</organism>
<dbReference type="InterPro" id="IPR019796">
    <property type="entry name" value="G6P_DH_AS"/>
</dbReference>
<evidence type="ECO:0000259" key="8">
    <source>
        <dbReference type="Pfam" id="PF00479"/>
    </source>
</evidence>
<feature type="domain" description="Glucose-6-phosphate dehydrogenase NAD-binding" evidence="8">
    <location>
        <begin position="13"/>
        <end position="188"/>
    </location>
</feature>
<dbReference type="eggNOG" id="COG0364">
    <property type="taxonomic scope" value="Bacteria"/>
</dbReference>
<feature type="binding site" evidence="7">
    <location>
        <position position="350"/>
    </location>
    <ligand>
        <name>substrate</name>
    </ligand>
</feature>
<feature type="binding site" evidence="7">
    <location>
        <position position="217"/>
    </location>
    <ligand>
        <name>substrate</name>
    </ligand>
</feature>
<dbReference type="InterPro" id="IPR001282">
    <property type="entry name" value="G6P_DH"/>
</dbReference>
<keyword evidence="6 7" id="KW-0119">Carbohydrate metabolism</keyword>
<dbReference type="RefSeq" id="WP_006913684.1">
    <property type="nucleotide sequence ID" value="NZ_AFNV02000019.1"/>
</dbReference>
<keyword evidence="11" id="KW-1185">Reference proteome</keyword>
<keyword evidence="5 7" id="KW-0560">Oxidoreductase</keyword>
<dbReference type="UniPathway" id="UPA00115">
    <property type="reaction ID" value="UER00408"/>
</dbReference>
<dbReference type="InterPro" id="IPR036291">
    <property type="entry name" value="NAD(P)-bd_dom_sf"/>
</dbReference>
<reference evidence="10 11" key="2">
    <citation type="journal article" date="2013" name="PLoS ONE">
        <title>INDIGO - INtegrated Data Warehouse of MIcrobial GenOmes with Examples from the Red Sea Extremophiles.</title>
        <authorList>
            <person name="Alam I."/>
            <person name="Antunes A."/>
            <person name="Kamau A.A."/>
            <person name="Ba Alawi W."/>
            <person name="Kalkatawi M."/>
            <person name="Stingl U."/>
            <person name="Bajic V.B."/>
        </authorList>
    </citation>
    <scope>NUCLEOTIDE SEQUENCE [LARGE SCALE GENOMIC DNA]</scope>
    <source>
        <strain evidence="10 11">E1L3A</strain>
    </source>
</reference>
<dbReference type="EMBL" id="AFNV02000019">
    <property type="protein sequence ID" value="ERJ18378.1"/>
    <property type="molecule type" value="Genomic_DNA"/>
</dbReference>
<feature type="binding site" evidence="7">
    <location>
        <position position="183"/>
    </location>
    <ligand>
        <name>substrate</name>
    </ligand>
</feature>
<accession>U2FVQ2</accession>
<dbReference type="Pfam" id="PF02781">
    <property type="entry name" value="G6PD_C"/>
    <property type="match status" value="1"/>
</dbReference>
<sequence length="493" mass="55969">MAEFVPVDPFDLVIFGGTGDLAQRKLLPALFHRDGDGQFSDDSRIVAVSRGDIDSEAYRNWVRETLESQLSARELKDEVWQRFAARLHHVGLDMQADTGWGDLGAALDEDKKRARVFYLATAPSLFGTVAQQLQDASLTDARSRIVLEKPVGHDFDSARDINDAVGAVFAESQIYRIDHYLGKETVQNVLALRFGNSLFEPLWARGAVDHVQITVAENLGVGQRFDFYNRTGALRDMVQNHMLQLLCMVAMEPPASMHHDDIRNEKIKVLRALKPITLDVVDRVTVRGRYTAGIVDGEPVPGYREEGDDPEINTAEQDTETFVAIKAEIDNWRWNGTPFYLRTGKRMARKLSEIVFQFKPVPHSIFGDQPLTPNRLVLSLQPEEGVQLTLMTKEPGPGGFRMRSLPLNLNFPDAFSVTYPDAYERLLMEVLRGNPALFMRRDEIETAWSWIDRIIDSWHTRGVRTHEYMAGSWGPTDSFVLLDRDDRRWAQPE</sequence>
<comment type="catalytic activity">
    <reaction evidence="7">
        <text>D-glucose 6-phosphate + NADP(+) = 6-phospho-D-glucono-1,5-lactone + NADPH + H(+)</text>
        <dbReference type="Rhea" id="RHEA:15841"/>
        <dbReference type="ChEBI" id="CHEBI:15378"/>
        <dbReference type="ChEBI" id="CHEBI:57783"/>
        <dbReference type="ChEBI" id="CHEBI:57955"/>
        <dbReference type="ChEBI" id="CHEBI:58349"/>
        <dbReference type="ChEBI" id="CHEBI:61548"/>
        <dbReference type="EC" id="1.1.1.49"/>
    </reaction>
</comment>
<evidence type="ECO:0000256" key="1">
    <source>
        <dbReference type="ARBA" id="ARBA00004937"/>
    </source>
</evidence>
<feature type="binding site" evidence="7">
    <location>
        <position position="149"/>
    </location>
    <ligand>
        <name>NADP(+)</name>
        <dbReference type="ChEBI" id="CHEBI:58349"/>
    </ligand>
</feature>
<dbReference type="SUPFAM" id="SSF55347">
    <property type="entry name" value="Glyceraldehyde-3-phosphate dehydrogenase-like, C-terminal domain"/>
    <property type="match status" value="1"/>
</dbReference>
<evidence type="ECO:0000256" key="4">
    <source>
        <dbReference type="ARBA" id="ARBA00022857"/>
    </source>
</evidence>
<dbReference type="STRING" id="1033802.SSPSH_002659"/>
<comment type="caution">
    <text evidence="7">Lacks conserved residue(s) required for the propagation of feature annotation.</text>
</comment>
<feature type="binding site" evidence="7">
    <location>
        <position position="236"/>
    </location>
    <ligand>
        <name>substrate</name>
    </ligand>
</feature>
<feature type="binding site" evidence="7">
    <location>
        <position position="179"/>
    </location>
    <ligand>
        <name>substrate</name>
    </ligand>
</feature>
<dbReference type="PIRSF" id="PIRSF000110">
    <property type="entry name" value="G6PD"/>
    <property type="match status" value="1"/>
</dbReference>
<comment type="caution">
    <text evidence="10">The sequence shown here is derived from an EMBL/GenBank/DDBJ whole genome shotgun (WGS) entry which is preliminary data.</text>
</comment>
<dbReference type="Gene3D" id="3.40.50.720">
    <property type="entry name" value="NAD(P)-binding Rossmann-like Domain"/>
    <property type="match status" value="1"/>
</dbReference>
<comment type="similarity">
    <text evidence="2 7">Belongs to the glucose-6-phosphate dehydrogenase family.</text>
</comment>
<keyword evidence="3 7" id="KW-0313">Glucose metabolism</keyword>
<feature type="binding site" evidence="7">
    <location>
        <position position="345"/>
    </location>
    <ligand>
        <name>substrate</name>
    </ligand>
</feature>
<dbReference type="GO" id="GO:0050661">
    <property type="term" value="F:NADP binding"/>
    <property type="evidence" value="ECO:0007669"/>
    <property type="project" value="UniProtKB-UniRule"/>
</dbReference>